<dbReference type="Proteomes" id="UP001208689">
    <property type="component" value="Chromosome"/>
</dbReference>
<keyword evidence="2" id="KW-1185">Reference proteome</keyword>
<organism evidence="1 2">
    <name type="scientific">Candidatus Lokiarchaeum ossiferum</name>
    <dbReference type="NCBI Taxonomy" id="2951803"/>
    <lineage>
        <taxon>Archaea</taxon>
        <taxon>Promethearchaeati</taxon>
        <taxon>Promethearchaeota</taxon>
        <taxon>Promethearchaeia</taxon>
        <taxon>Promethearchaeales</taxon>
        <taxon>Promethearchaeaceae</taxon>
        <taxon>Candidatus Lokiarchaeum</taxon>
    </lineage>
</organism>
<gene>
    <name evidence="1" type="ORF">NEF87_004727</name>
</gene>
<evidence type="ECO:0000313" key="2">
    <source>
        <dbReference type="Proteomes" id="UP001208689"/>
    </source>
</evidence>
<sequence length="316" mass="36857">MDVLVDYETVCVNCKEKGYSFGYTFKTIKYKNRTVMDIPTRYLNGPCIAFEYKEIPILIRSLENSHHLGVAQKTPLFTMINAKRNNDSTITRFTYLYSPQYHPEIVKKKIQPERPDPRVLEYVDIYRYHDKPYILMFYSFRNSTHDPLRNFNFYQFYDFDINGEEGYKTDSAEYDEKLNIAFQYDAQEGKQLSPIVGIGTINDNIPTHFECNAPQDLLITPERLNLKDCNRKGPAECAVGLQWHIPSIGPGQMEVFPVMMVFGLGEENFKANVLEARAHLEKISPSIFNVVNGKFRQLIDPELEKMSFSMREWCKD</sequence>
<proteinExistence type="predicted"/>
<protein>
    <submittedName>
        <fullName evidence="1">Uncharacterized protein</fullName>
    </submittedName>
</protein>
<reference evidence="1" key="1">
    <citation type="submission" date="2022-09" db="EMBL/GenBank/DDBJ databases">
        <title>Actin cytoskeleton and complex cell architecture in an #Asgard archaeon.</title>
        <authorList>
            <person name="Ponce Toledo R.I."/>
            <person name="Schleper C."/>
            <person name="Rodrigues Oliveira T."/>
            <person name="Wollweber F."/>
            <person name="Xu J."/>
            <person name="Rittmann S."/>
            <person name="Klingl A."/>
            <person name="Pilhofer M."/>
        </authorList>
    </citation>
    <scope>NUCLEOTIDE SEQUENCE</scope>
    <source>
        <strain evidence="1">B-35</strain>
    </source>
</reference>
<evidence type="ECO:0000313" key="1">
    <source>
        <dbReference type="EMBL" id="UYP48442.1"/>
    </source>
</evidence>
<dbReference type="EMBL" id="CP104013">
    <property type="protein sequence ID" value="UYP48442.1"/>
    <property type="molecule type" value="Genomic_DNA"/>
</dbReference>
<name>A0ABY6I1I8_9ARCH</name>
<accession>A0ABY6I1I8</accession>